<dbReference type="EMBL" id="MTKO01000068">
    <property type="protein sequence ID" value="RWX46171.1"/>
    <property type="molecule type" value="Genomic_DNA"/>
</dbReference>
<evidence type="ECO:0000313" key="3">
    <source>
        <dbReference type="EMBL" id="RWX46171.1"/>
    </source>
</evidence>
<sequence>MPVTEFDETECLFSNPKTGEKLRNYWGYSPLSFFAPKASYSSDSAHPLREFRDMVKTLHKAGIEVILDIVFNHTSEGGWGGPTTSFRGIDNPIYYLLDPQTREYLNFSGCGNTCNCNHPIVRTLIMDALHWWVIEMHVDGFRFDLASILGRDQNGNVLSNPPVVEMIAEDPVLANTKIIAEAWDAAGLYQVGHFSPHHRWAEWNGRFRDDVRMFMNGTPGMVAPLATRIAGSSDLYQHNGRRPCNSINFITSHDGFTLADLVSYNDKQNLANGENNRDGDNNNLSWDSGAPGPTDNPSVIALRQRRIKTMAAILFLSQGVPMLVAGDEFGQSQQGNNNAWCQDNAMSWLNWNLVEKNKGQVRFFRKLIQLRRKHAIFRRVNFFEVSNSDTPPTGQTILWQGLERGTEDWSEHVHTLSFLLKGSTIDDGDNDDFFIMLNGHPEQEALFTAPGPDAETGPCFWKKIIDTNEEAPEDILDLDRADCVAIGSRIQVKAMGCVVLQTAKKCSPKNRGRKRKKRR</sequence>
<dbReference type="AlphaFoldDB" id="A0A444IZ42"/>
<dbReference type="Gene3D" id="2.60.40.1180">
    <property type="entry name" value="Golgi alpha-mannosidase II"/>
    <property type="match status" value="1"/>
</dbReference>
<dbReference type="EC" id="3.2.1.-" evidence="3"/>
<feature type="region of interest" description="Disordered" evidence="1">
    <location>
        <begin position="269"/>
        <end position="297"/>
    </location>
</feature>
<dbReference type="Gene3D" id="3.20.20.80">
    <property type="entry name" value="Glycosidases"/>
    <property type="match status" value="1"/>
</dbReference>
<dbReference type="InterPro" id="IPR006047">
    <property type="entry name" value="GH13_cat_dom"/>
</dbReference>
<dbReference type="SMART" id="SM00642">
    <property type="entry name" value="Aamy"/>
    <property type="match status" value="1"/>
</dbReference>
<evidence type="ECO:0000259" key="2">
    <source>
        <dbReference type="SMART" id="SM00642"/>
    </source>
</evidence>
<dbReference type="Proteomes" id="UP000287853">
    <property type="component" value="Unassembled WGS sequence"/>
</dbReference>
<organism evidence="3 4">
    <name type="scientific">Candidatus Electrothrix aarhusensis</name>
    <dbReference type="NCBI Taxonomy" id="1859131"/>
    <lineage>
        <taxon>Bacteria</taxon>
        <taxon>Pseudomonadati</taxon>
        <taxon>Thermodesulfobacteriota</taxon>
        <taxon>Desulfobulbia</taxon>
        <taxon>Desulfobulbales</taxon>
        <taxon>Desulfobulbaceae</taxon>
        <taxon>Candidatus Electrothrix</taxon>
    </lineage>
</organism>
<keyword evidence="4" id="KW-1185">Reference proteome</keyword>
<dbReference type="GO" id="GO:0005975">
    <property type="term" value="P:carbohydrate metabolic process"/>
    <property type="evidence" value="ECO:0007669"/>
    <property type="project" value="InterPro"/>
</dbReference>
<feature type="domain" description="Glycosyl hydrolase family 13 catalytic" evidence="2">
    <location>
        <begin position="27"/>
        <end position="371"/>
    </location>
</feature>
<dbReference type="CDD" id="cd11326">
    <property type="entry name" value="AmyAc_Glg_debranch"/>
    <property type="match status" value="1"/>
</dbReference>
<evidence type="ECO:0000313" key="4">
    <source>
        <dbReference type="Proteomes" id="UP000287853"/>
    </source>
</evidence>
<gene>
    <name evidence="3" type="ORF">H206_00341</name>
</gene>
<dbReference type="SUPFAM" id="SSF51445">
    <property type="entry name" value="(Trans)glycosidases"/>
    <property type="match status" value="1"/>
</dbReference>
<proteinExistence type="predicted"/>
<dbReference type="PANTHER" id="PTHR43002">
    <property type="entry name" value="GLYCOGEN DEBRANCHING ENZYME"/>
    <property type="match status" value="1"/>
</dbReference>
<evidence type="ECO:0000256" key="1">
    <source>
        <dbReference type="SAM" id="MobiDB-lite"/>
    </source>
</evidence>
<protein>
    <submittedName>
        <fullName evidence="3">Glycogen operon protein</fullName>
        <ecNumber evidence="3">3.2.1.-</ecNumber>
    </submittedName>
</protein>
<dbReference type="SUPFAM" id="SSF51011">
    <property type="entry name" value="Glycosyl hydrolase domain"/>
    <property type="match status" value="1"/>
</dbReference>
<dbReference type="GO" id="GO:0016798">
    <property type="term" value="F:hydrolase activity, acting on glycosyl bonds"/>
    <property type="evidence" value="ECO:0007669"/>
    <property type="project" value="UniProtKB-KW"/>
</dbReference>
<name>A0A444IZ42_9BACT</name>
<keyword evidence="3" id="KW-0326">Glycosidase</keyword>
<dbReference type="InterPro" id="IPR013780">
    <property type="entry name" value="Glyco_hydro_b"/>
</dbReference>
<keyword evidence="3" id="KW-0378">Hydrolase</keyword>
<comment type="caution">
    <text evidence="3">The sequence shown here is derived from an EMBL/GenBank/DDBJ whole genome shotgun (WGS) entry which is preliminary data.</text>
</comment>
<reference evidence="3 4" key="1">
    <citation type="submission" date="2017-01" db="EMBL/GenBank/DDBJ databases">
        <title>The cable genome- insights into the physiology and evolution of filamentous bacteria capable of sulfide oxidation via long distance electron transfer.</title>
        <authorList>
            <person name="Schreiber L."/>
            <person name="Bjerg J.T."/>
            <person name="Boggild A."/>
            <person name="Van De Vossenberg J."/>
            <person name="Meysman F."/>
            <person name="Nielsen L.P."/>
            <person name="Schramm A."/>
            <person name="Kjeldsen K.U."/>
        </authorList>
    </citation>
    <scope>NUCLEOTIDE SEQUENCE [LARGE SCALE GENOMIC DNA]</scope>
    <source>
        <strain evidence="3">MCF</strain>
    </source>
</reference>
<accession>A0A444IZ42</accession>
<dbReference type="InterPro" id="IPR017853">
    <property type="entry name" value="GH"/>
</dbReference>